<evidence type="ECO:0000259" key="3">
    <source>
        <dbReference type="PROSITE" id="PS50240"/>
    </source>
</evidence>
<dbReference type="PRINTS" id="PR00722">
    <property type="entry name" value="CHYMOTRYPSIN"/>
</dbReference>
<dbReference type="PROSITE" id="PS50240">
    <property type="entry name" value="TRYPSIN_DOM"/>
    <property type="match status" value="1"/>
</dbReference>
<dbReference type="AlphaFoldDB" id="A0AAV2S0Q0"/>
<dbReference type="InterPro" id="IPR001254">
    <property type="entry name" value="Trypsin_dom"/>
</dbReference>
<dbReference type="GO" id="GO:0006508">
    <property type="term" value="P:proteolysis"/>
    <property type="evidence" value="ECO:0007669"/>
    <property type="project" value="InterPro"/>
</dbReference>
<reference evidence="4 5" key="1">
    <citation type="submission" date="2024-05" db="EMBL/GenBank/DDBJ databases">
        <authorList>
            <person name="Wallberg A."/>
        </authorList>
    </citation>
    <scope>NUCLEOTIDE SEQUENCE [LARGE SCALE GENOMIC DNA]</scope>
</reference>
<feature type="non-terminal residue" evidence="4">
    <location>
        <position position="421"/>
    </location>
</feature>
<evidence type="ECO:0000313" key="5">
    <source>
        <dbReference type="Proteomes" id="UP001497623"/>
    </source>
</evidence>
<dbReference type="FunFam" id="2.40.10.10:FF:000002">
    <property type="entry name" value="Transmembrane protease serine"/>
    <property type="match status" value="1"/>
</dbReference>
<dbReference type="InterPro" id="IPR043504">
    <property type="entry name" value="Peptidase_S1_PA_chymotrypsin"/>
</dbReference>
<sequence length="421" mass="46165">MGDSGCARYYLKRLALIPAAQIISVACYLDESRYEIGVCCDAPQNQKPTPITPREFCPFGLVCLPDVHGQGEVIGKTKICVPFTPGGFFAPCNLGDEFSSPGVCCTNPLTTPPPVTTTTSASVYIDSSLPTINQCGILQNSVPVIPAQRNQSNPCWICPCVAYNEAQFGEFPWQAIIFFINYTFKCNAYFIGNRWLLTPPRCSKSCTRPCGFDANDFSIRVGEWQVNSFDEPLPYVDASVAAITVHPNFNSRNVHNDIAVIELVEPLSPQYHINSICLPAQGQIFWDQRCIATGWGKDSFTGQYQTVMKKIELPLVDHHQCQNLLRKTRLGRYFNLDDSFICAGGEENEDACKGDGGGPLACQDPITGSYVLTGITAWGISCGEKDVPGVYADVQAFVPWVEAVLSGTYNANSFNNHSTQN</sequence>
<name>A0AAV2S0Q0_MEGNR</name>
<evidence type="ECO:0000256" key="1">
    <source>
        <dbReference type="ARBA" id="ARBA00023157"/>
    </source>
</evidence>
<organism evidence="4 5">
    <name type="scientific">Meganyctiphanes norvegica</name>
    <name type="common">Northern krill</name>
    <name type="synonym">Thysanopoda norvegica</name>
    <dbReference type="NCBI Taxonomy" id="48144"/>
    <lineage>
        <taxon>Eukaryota</taxon>
        <taxon>Metazoa</taxon>
        <taxon>Ecdysozoa</taxon>
        <taxon>Arthropoda</taxon>
        <taxon>Crustacea</taxon>
        <taxon>Multicrustacea</taxon>
        <taxon>Malacostraca</taxon>
        <taxon>Eumalacostraca</taxon>
        <taxon>Eucarida</taxon>
        <taxon>Euphausiacea</taxon>
        <taxon>Euphausiidae</taxon>
        <taxon>Meganyctiphanes</taxon>
    </lineage>
</organism>
<dbReference type="InterPro" id="IPR009003">
    <property type="entry name" value="Peptidase_S1_PA"/>
</dbReference>
<keyword evidence="5" id="KW-1185">Reference proteome</keyword>
<proteinExistence type="inferred from homology"/>
<feature type="domain" description="Peptidase S1" evidence="3">
    <location>
        <begin position="144"/>
        <end position="406"/>
    </location>
</feature>
<keyword evidence="1" id="KW-1015">Disulfide bond</keyword>
<accession>A0AAV2S0Q0</accession>
<dbReference type="SUPFAM" id="SSF50494">
    <property type="entry name" value="Trypsin-like serine proteases"/>
    <property type="match status" value="1"/>
</dbReference>
<dbReference type="GO" id="GO:0004252">
    <property type="term" value="F:serine-type endopeptidase activity"/>
    <property type="evidence" value="ECO:0007669"/>
    <property type="project" value="InterPro"/>
</dbReference>
<evidence type="ECO:0000313" key="4">
    <source>
        <dbReference type="EMBL" id="CAL4151181.1"/>
    </source>
</evidence>
<dbReference type="EMBL" id="CAXKWB010038116">
    <property type="protein sequence ID" value="CAL4151181.1"/>
    <property type="molecule type" value="Genomic_DNA"/>
</dbReference>
<dbReference type="SMART" id="SM00020">
    <property type="entry name" value="Tryp_SPc"/>
    <property type="match status" value="1"/>
</dbReference>
<dbReference type="InterPro" id="IPR001314">
    <property type="entry name" value="Peptidase_S1A"/>
</dbReference>
<dbReference type="Proteomes" id="UP001497623">
    <property type="component" value="Unassembled WGS sequence"/>
</dbReference>
<dbReference type="CDD" id="cd00190">
    <property type="entry name" value="Tryp_SPc"/>
    <property type="match status" value="1"/>
</dbReference>
<dbReference type="Gene3D" id="2.40.10.10">
    <property type="entry name" value="Trypsin-like serine proteases"/>
    <property type="match status" value="1"/>
</dbReference>
<dbReference type="PANTHER" id="PTHR24258:SF129">
    <property type="entry name" value="LP15124P-RELATED"/>
    <property type="match status" value="1"/>
</dbReference>
<comment type="similarity">
    <text evidence="2">Belongs to the peptidase S1 family. CLIP subfamily.</text>
</comment>
<comment type="caution">
    <text evidence="4">The sequence shown here is derived from an EMBL/GenBank/DDBJ whole genome shotgun (WGS) entry which is preliminary data.</text>
</comment>
<gene>
    <name evidence="4" type="ORF">MNOR_LOCUS30708</name>
</gene>
<evidence type="ECO:0000256" key="2">
    <source>
        <dbReference type="ARBA" id="ARBA00024195"/>
    </source>
</evidence>
<protein>
    <recommendedName>
        <fullName evidence="3">Peptidase S1 domain-containing protein</fullName>
    </recommendedName>
</protein>
<dbReference type="Pfam" id="PF00089">
    <property type="entry name" value="Trypsin"/>
    <property type="match status" value="1"/>
</dbReference>
<dbReference type="PANTHER" id="PTHR24258">
    <property type="entry name" value="SERINE PROTEASE-RELATED"/>
    <property type="match status" value="1"/>
</dbReference>